<dbReference type="AlphaFoldDB" id="A0A6A5TPW0"/>
<evidence type="ECO:0000313" key="2">
    <source>
        <dbReference type="Proteomes" id="UP000800035"/>
    </source>
</evidence>
<dbReference type="Proteomes" id="UP000800035">
    <property type="component" value="Unassembled WGS sequence"/>
</dbReference>
<reference evidence="1" key="1">
    <citation type="journal article" date="2020" name="Stud. Mycol.">
        <title>101 Dothideomycetes genomes: a test case for predicting lifestyles and emergence of pathogens.</title>
        <authorList>
            <person name="Haridas S."/>
            <person name="Albert R."/>
            <person name="Binder M."/>
            <person name="Bloem J."/>
            <person name="Labutti K."/>
            <person name="Salamov A."/>
            <person name="Andreopoulos B."/>
            <person name="Baker S."/>
            <person name="Barry K."/>
            <person name="Bills G."/>
            <person name="Bluhm B."/>
            <person name="Cannon C."/>
            <person name="Castanera R."/>
            <person name="Culley D."/>
            <person name="Daum C."/>
            <person name="Ezra D."/>
            <person name="Gonzalez J."/>
            <person name="Henrissat B."/>
            <person name="Kuo A."/>
            <person name="Liang C."/>
            <person name="Lipzen A."/>
            <person name="Lutzoni F."/>
            <person name="Magnuson J."/>
            <person name="Mondo S."/>
            <person name="Nolan M."/>
            <person name="Ohm R."/>
            <person name="Pangilinan J."/>
            <person name="Park H.-J."/>
            <person name="Ramirez L."/>
            <person name="Alfaro M."/>
            <person name="Sun H."/>
            <person name="Tritt A."/>
            <person name="Yoshinaga Y."/>
            <person name="Zwiers L.-H."/>
            <person name="Turgeon B."/>
            <person name="Goodwin S."/>
            <person name="Spatafora J."/>
            <person name="Crous P."/>
            <person name="Grigoriev I."/>
        </authorList>
    </citation>
    <scope>NUCLEOTIDE SEQUENCE</scope>
    <source>
        <strain evidence="1">CBS 675.92</strain>
    </source>
</reference>
<protein>
    <submittedName>
        <fullName evidence="1">Uncharacterized protein</fullName>
    </submittedName>
</protein>
<evidence type="ECO:0000313" key="1">
    <source>
        <dbReference type="EMBL" id="KAF1954681.1"/>
    </source>
</evidence>
<organism evidence="1 2">
    <name type="scientific">Byssothecium circinans</name>
    <dbReference type="NCBI Taxonomy" id="147558"/>
    <lineage>
        <taxon>Eukaryota</taxon>
        <taxon>Fungi</taxon>
        <taxon>Dikarya</taxon>
        <taxon>Ascomycota</taxon>
        <taxon>Pezizomycotina</taxon>
        <taxon>Dothideomycetes</taxon>
        <taxon>Pleosporomycetidae</taxon>
        <taxon>Pleosporales</taxon>
        <taxon>Massarineae</taxon>
        <taxon>Massarinaceae</taxon>
        <taxon>Byssothecium</taxon>
    </lineage>
</organism>
<name>A0A6A5TPW0_9PLEO</name>
<sequence>MGWGFLDSLVHGAETIINHAGAIGGAIQTVTDVAKQLKTPEASLLNIFDDFGDAFNAATKVISIASHILPAATKPSIVDGTSQTRTETRAGLFLAPTILMSNGHLGRPMYEALSKNLANMGVPTSYVGTDGATHDLADDIGQAAFANAPLPSAASPDDLPYQTASFQVNNIDNTLSVKGNHAYYAVPLGQDASSSMWHSATTIATTTTQGFRDNYKKQPGTQTVYNKTLEVSKPGGSSTWIVSLNVTWSSQTYAQQIYPTFSTLWQTTNGNTIIYNNPIGTTWQLKIRAAVGASPAQVRAAVEDIAQHSIQQGPSSAKTAIQQDAETLPPPAVEVTNSALTFV</sequence>
<dbReference type="OrthoDB" id="3762150at2759"/>
<proteinExistence type="predicted"/>
<gene>
    <name evidence="1" type="ORF">CC80DRAFT_536519</name>
</gene>
<dbReference type="EMBL" id="ML976997">
    <property type="protein sequence ID" value="KAF1954681.1"/>
    <property type="molecule type" value="Genomic_DNA"/>
</dbReference>
<keyword evidence="2" id="KW-1185">Reference proteome</keyword>
<accession>A0A6A5TPW0</accession>